<gene>
    <name evidence="1" type="ORF">QFC20_000674</name>
</gene>
<keyword evidence="2" id="KW-1185">Reference proteome</keyword>
<comment type="caution">
    <text evidence="1">The sequence shown here is derived from an EMBL/GenBank/DDBJ whole genome shotgun (WGS) entry which is preliminary data.</text>
</comment>
<accession>A0ACC2WY75</accession>
<sequence>MRIGAEYVLEQHPEIDRERLAALGASYGGYMINWLQGHNDHTNFKAFVCHDGLFETHNMYYSTEEVYFPQKENGGLPPWQNRAPYERWSPNNFLQEWSTPALIIHGGKDFRVPDVQGISAFTALQSRGIPSRFLYFKDENHWVLDPQNSLRWHHEVFRWLEEWVGDAEEGKSRKRFRIQN</sequence>
<dbReference type="EMBL" id="JASBWS010000003">
    <property type="protein sequence ID" value="KAJ9116739.1"/>
    <property type="molecule type" value="Genomic_DNA"/>
</dbReference>
<evidence type="ECO:0000313" key="2">
    <source>
        <dbReference type="Proteomes" id="UP001230649"/>
    </source>
</evidence>
<protein>
    <submittedName>
        <fullName evidence="1">Uncharacterized protein</fullName>
    </submittedName>
</protein>
<dbReference type="Proteomes" id="UP001230649">
    <property type="component" value="Unassembled WGS sequence"/>
</dbReference>
<reference evidence="1" key="1">
    <citation type="submission" date="2023-04" db="EMBL/GenBank/DDBJ databases">
        <title>Draft Genome sequencing of Naganishia species isolated from polar environments using Oxford Nanopore Technology.</title>
        <authorList>
            <person name="Leo P."/>
            <person name="Venkateswaran K."/>
        </authorList>
    </citation>
    <scope>NUCLEOTIDE SEQUENCE</scope>
    <source>
        <strain evidence="1">MNA-CCFEE 5262</strain>
    </source>
</reference>
<evidence type="ECO:0000313" key="1">
    <source>
        <dbReference type="EMBL" id="KAJ9116739.1"/>
    </source>
</evidence>
<organism evidence="1 2">
    <name type="scientific">Naganishia adeliensis</name>
    <dbReference type="NCBI Taxonomy" id="92952"/>
    <lineage>
        <taxon>Eukaryota</taxon>
        <taxon>Fungi</taxon>
        <taxon>Dikarya</taxon>
        <taxon>Basidiomycota</taxon>
        <taxon>Agaricomycotina</taxon>
        <taxon>Tremellomycetes</taxon>
        <taxon>Filobasidiales</taxon>
        <taxon>Filobasidiaceae</taxon>
        <taxon>Naganishia</taxon>
    </lineage>
</organism>
<proteinExistence type="predicted"/>
<name>A0ACC2WY75_9TREE</name>